<dbReference type="Gene3D" id="3.90.550.10">
    <property type="entry name" value="Spore Coat Polysaccharide Biosynthesis Protein SpsA, Chain A"/>
    <property type="match status" value="1"/>
</dbReference>
<dbReference type="Proteomes" id="UP000076563">
    <property type="component" value="Unassembled WGS sequence"/>
</dbReference>
<evidence type="ECO:0000259" key="8">
    <source>
        <dbReference type="Pfam" id="PF00535"/>
    </source>
</evidence>
<dbReference type="GO" id="GO:0016757">
    <property type="term" value="F:glycosyltransferase activity"/>
    <property type="evidence" value="ECO:0007669"/>
    <property type="project" value="UniProtKB-KW"/>
</dbReference>
<feature type="domain" description="Glycosyltransferase 2-like" evidence="8">
    <location>
        <begin position="9"/>
        <end position="135"/>
    </location>
</feature>
<comment type="subcellular location">
    <subcellularLocation>
        <location evidence="1">Membrane</location>
        <topology evidence="1">Multi-pass membrane protein</topology>
    </subcellularLocation>
</comment>
<feature type="transmembrane region" description="Helical" evidence="7">
    <location>
        <begin position="222"/>
        <end position="250"/>
    </location>
</feature>
<dbReference type="InterPro" id="IPR001173">
    <property type="entry name" value="Glyco_trans_2-like"/>
</dbReference>
<evidence type="ECO:0000256" key="6">
    <source>
        <dbReference type="ARBA" id="ARBA00023136"/>
    </source>
</evidence>
<protein>
    <submittedName>
        <fullName evidence="9">Glycosyl transferase</fullName>
    </submittedName>
</protein>
<gene>
    <name evidence="9" type="ORF">AV654_06250</name>
</gene>
<proteinExistence type="predicted"/>
<dbReference type="Pfam" id="PF00535">
    <property type="entry name" value="Glycos_transf_2"/>
    <property type="match status" value="1"/>
</dbReference>
<reference evidence="10" key="1">
    <citation type="submission" date="2016-01" db="EMBL/GenBank/DDBJ databases">
        <title>Draft genome of Chromobacterium sp. F49.</title>
        <authorList>
            <person name="Hong K.W."/>
        </authorList>
    </citation>
    <scope>NUCLEOTIDE SEQUENCE [LARGE SCALE GENOMIC DNA]</scope>
    <source>
        <strain evidence="10">M63</strain>
    </source>
</reference>
<dbReference type="PANTHER" id="PTHR48090:SF1">
    <property type="entry name" value="PROPHAGE BACTOPRENOL GLUCOSYL TRANSFERASE HOMOLOG"/>
    <property type="match status" value="1"/>
</dbReference>
<accession>A0A165PER3</accession>
<keyword evidence="3 9" id="KW-0808">Transferase</keyword>
<sequence>MDRINEKVSIVIPAYKEGTHIFNSLRVIDSMVSSICDYYEIIVVDDGSPDDTWEQLVLSTESIKFLKVLKLSRNFGKELALCAGLENACGDAIIIMDADMQHPPQLIPQMINTWKKRDVDIVECVKRERGKESLKSRIGAKLFYGIISKLTSYQFEGASDFKLLDKKVLNAWSSMTERNTFFRGMIAWVGFKREKIEFDVQERVEGVTNWNMLSLTKLAVQAVVAFSTFPLRIVSIIGILTFLLSVIAGIQTLYRYIIGAAVTGFTTVILLQLIIASIIMLSLGTVGEYIAAIYNEVKGRPRYLISQRKQYENY</sequence>
<keyword evidence="10" id="KW-1185">Reference proteome</keyword>
<dbReference type="OrthoDB" id="9807778at2"/>
<keyword evidence="2" id="KW-0328">Glycosyltransferase</keyword>
<dbReference type="GO" id="GO:0005886">
    <property type="term" value="C:plasma membrane"/>
    <property type="evidence" value="ECO:0007669"/>
    <property type="project" value="TreeGrafter"/>
</dbReference>
<keyword evidence="5 7" id="KW-1133">Transmembrane helix</keyword>
<evidence type="ECO:0000313" key="9">
    <source>
        <dbReference type="EMBL" id="KZE70482.1"/>
    </source>
</evidence>
<dbReference type="PANTHER" id="PTHR48090">
    <property type="entry name" value="UNDECAPRENYL-PHOSPHATE 4-DEOXY-4-FORMAMIDO-L-ARABINOSE TRANSFERASE-RELATED"/>
    <property type="match status" value="1"/>
</dbReference>
<evidence type="ECO:0000313" key="10">
    <source>
        <dbReference type="Proteomes" id="UP000076563"/>
    </source>
</evidence>
<dbReference type="RefSeq" id="WP_063188440.1">
    <property type="nucleotide sequence ID" value="NZ_LQRA01000121.1"/>
</dbReference>
<dbReference type="InterPro" id="IPR029044">
    <property type="entry name" value="Nucleotide-diphossugar_trans"/>
</dbReference>
<organism evidence="9 10">
    <name type="scientific">Paenibacillus elgii</name>
    <dbReference type="NCBI Taxonomy" id="189691"/>
    <lineage>
        <taxon>Bacteria</taxon>
        <taxon>Bacillati</taxon>
        <taxon>Bacillota</taxon>
        <taxon>Bacilli</taxon>
        <taxon>Bacillales</taxon>
        <taxon>Paenibacillaceae</taxon>
        <taxon>Paenibacillus</taxon>
    </lineage>
</organism>
<comment type="caution">
    <text evidence="9">The sequence shown here is derived from an EMBL/GenBank/DDBJ whole genome shotgun (WGS) entry which is preliminary data.</text>
</comment>
<dbReference type="InterPro" id="IPR050256">
    <property type="entry name" value="Glycosyltransferase_2"/>
</dbReference>
<evidence type="ECO:0000256" key="7">
    <source>
        <dbReference type="SAM" id="Phobius"/>
    </source>
</evidence>
<evidence type="ECO:0000256" key="2">
    <source>
        <dbReference type="ARBA" id="ARBA00022676"/>
    </source>
</evidence>
<dbReference type="AlphaFoldDB" id="A0A165PER3"/>
<evidence type="ECO:0000256" key="5">
    <source>
        <dbReference type="ARBA" id="ARBA00022989"/>
    </source>
</evidence>
<dbReference type="CDD" id="cd04187">
    <property type="entry name" value="DPM1_like_bac"/>
    <property type="match status" value="1"/>
</dbReference>
<feature type="transmembrane region" description="Helical" evidence="7">
    <location>
        <begin position="256"/>
        <end position="281"/>
    </location>
</feature>
<evidence type="ECO:0000256" key="4">
    <source>
        <dbReference type="ARBA" id="ARBA00022692"/>
    </source>
</evidence>
<evidence type="ECO:0000256" key="3">
    <source>
        <dbReference type="ARBA" id="ARBA00022679"/>
    </source>
</evidence>
<dbReference type="EMBL" id="LQRA01000121">
    <property type="protein sequence ID" value="KZE70482.1"/>
    <property type="molecule type" value="Genomic_DNA"/>
</dbReference>
<keyword evidence="4 7" id="KW-0812">Transmembrane</keyword>
<name>A0A165PER3_9BACL</name>
<evidence type="ECO:0000256" key="1">
    <source>
        <dbReference type="ARBA" id="ARBA00004141"/>
    </source>
</evidence>
<keyword evidence="6 7" id="KW-0472">Membrane</keyword>
<dbReference type="SUPFAM" id="SSF53448">
    <property type="entry name" value="Nucleotide-diphospho-sugar transferases"/>
    <property type="match status" value="1"/>
</dbReference>